<name>A0A918MH20_9FLAO</name>
<evidence type="ECO:0000313" key="2">
    <source>
        <dbReference type="EMBL" id="GGW24728.1"/>
    </source>
</evidence>
<organism evidence="2 3">
    <name type="scientific">Arenibacter certesii</name>
    <dbReference type="NCBI Taxonomy" id="228955"/>
    <lineage>
        <taxon>Bacteria</taxon>
        <taxon>Pseudomonadati</taxon>
        <taxon>Bacteroidota</taxon>
        <taxon>Flavobacteriia</taxon>
        <taxon>Flavobacteriales</taxon>
        <taxon>Flavobacteriaceae</taxon>
        <taxon>Arenibacter</taxon>
    </lineage>
</organism>
<proteinExistence type="predicted"/>
<dbReference type="InterPro" id="IPR025250">
    <property type="entry name" value="DUF4199"/>
</dbReference>
<protein>
    <recommendedName>
        <fullName evidence="4">DUF4199 domain-containing protein</fullName>
    </recommendedName>
</protein>
<keyword evidence="1" id="KW-0472">Membrane</keyword>
<reference evidence="2" key="1">
    <citation type="journal article" date="2014" name="Int. J. Syst. Evol. Microbiol.">
        <title>Complete genome sequence of Corynebacterium casei LMG S-19264T (=DSM 44701T), isolated from a smear-ripened cheese.</title>
        <authorList>
            <consortium name="US DOE Joint Genome Institute (JGI-PGF)"/>
            <person name="Walter F."/>
            <person name="Albersmeier A."/>
            <person name="Kalinowski J."/>
            <person name="Ruckert C."/>
        </authorList>
    </citation>
    <scope>NUCLEOTIDE SEQUENCE</scope>
    <source>
        <strain evidence="2">KCTC 12113</strain>
    </source>
</reference>
<keyword evidence="1" id="KW-0812">Transmembrane</keyword>
<feature type="transmembrane region" description="Helical" evidence="1">
    <location>
        <begin position="132"/>
        <end position="155"/>
    </location>
</feature>
<feature type="transmembrane region" description="Helical" evidence="1">
    <location>
        <begin position="12"/>
        <end position="28"/>
    </location>
</feature>
<gene>
    <name evidence="2" type="ORF">GCM10007383_06710</name>
</gene>
<dbReference type="AlphaFoldDB" id="A0A918MH20"/>
<keyword evidence="1" id="KW-1133">Transmembrane helix</keyword>
<evidence type="ECO:0008006" key="4">
    <source>
        <dbReference type="Google" id="ProtNLM"/>
    </source>
</evidence>
<reference evidence="2" key="2">
    <citation type="submission" date="2020-09" db="EMBL/GenBank/DDBJ databases">
        <authorList>
            <person name="Sun Q."/>
            <person name="Kim S."/>
        </authorList>
    </citation>
    <scope>NUCLEOTIDE SEQUENCE</scope>
    <source>
        <strain evidence="2">KCTC 12113</strain>
    </source>
</reference>
<dbReference type="Proteomes" id="UP000634668">
    <property type="component" value="Unassembled WGS sequence"/>
</dbReference>
<feature type="transmembrane region" description="Helical" evidence="1">
    <location>
        <begin position="79"/>
        <end position="100"/>
    </location>
</feature>
<comment type="caution">
    <text evidence="2">The sequence shown here is derived from an EMBL/GenBank/DDBJ whole genome shotgun (WGS) entry which is preliminary data.</text>
</comment>
<dbReference type="EMBL" id="BMWP01000003">
    <property type="protein sequence ID" value="GGW24728.1"/>
    <property type="molecule type" value="Genomic_DNA"/>
</dbReference>
<feature type="transmembrane region" description="Helical" evidence="1">
    <location>
        <begin position="40"/>
        <end position="58"/>
    </location>
</feature>
<dbReference type="RefSeq" id="WP_026811859.1">
    <property type="nucleotide sequence ID" value="NZ_BMWP01000003.1"/>
</dbReference>
<sequence>MNKIRLEFKWAIRFLLANLAWMILENYVGLHDVHIGKQLLYTNLFAVVAITIFVLALLDKRKNDYEGKMSWKQGFSSGVTISIIIALFSPLIPYITSTVISPDFFNNLIDYSVEVNKVTRETAENYFSLGSYMLQAFFGALTMGVITSAIVAFFVKKQ</sequence>
<evidence type="ECO:0000313" key="3">
    <source>
        <dbReference type="Proteomes" id="UP000634668"/>
    </source>
</evidence>
<evidence type="ECO:0000256" key="1">
    <source>
        <dbReference type="SAM" id="Phobius"/>
    </source>
</evidence>
<keyword evidence="3" id="KW-1185">Reference proteome</keyword>
<accession>A0A918MH20</accession>
<dbReference type="Pfam" id="PF13858">
    <property type="entry name" value="DUF4199"/>
    <property type="match status" value="1"/>
</dbReference>